<accession>A0ABR0KJJ7</accession>
<gene>
    <name evidence="2" type="ORF">LTR24_002390</name>
</gene>
<dbReference type="EMBL" id="JAVRRG010000020">
    <property type="protein sequence ID" value="KAK5096949.1"/>
    <property type="molecule type" value="Genomic_DNA"/>
</dbReference>
<protein>
    <recommendedName>
        <fullName evidence="4">Thioesterase domain-containing protein</fullName>
    </recommendedName>
</protein>
<proteinExistence type="predicted"/>
<dbReference type="InterPro" id="IPR029069">
    <property type="entry name" value="HotDog_dom_sf"/>
</dbReference>
<evidence type="ECO:0000313" key="2">
    <source>
        <dbReference type="EMBL" id="KAK5096949.1"/>
    </source>
</evidence>
<dbReference type="Gene3D" id="3.10.129.10">
    <property type="entry name" value="Hotdog Thioesterase"/>
    <property type="match status" value="1"/>
</dbReference>
<name>A0ABR0KJJ7_9EURO</name>
<feature type="region of interest" description="Disordered" evidence="1">
    <location>
        <begin position="192"/>
        <end position="211"/>
    </location>
</feature>
<reference evidence="2 3" key="1">
    <citation type="submission" date="2023-08" db="EMBL/GenBank/DDBJ databases">
        <title>Black Yeasts Isolated from many extreme environments.</title>
        <authorList>
            <person name="Coleine C."/>
            <person name="Stajich J.E."/>
            <person name="Selbmann L."/>
        </authorList>
    </citation>
    <scope>NUCLEOTIDE SEQUENCE [LARGE SCALE GENOMIC DNA]</scope>
    <source>
        <strain evidence="2 3">CCFEE 5885</strain>
    </source>
</reference>
<keyword evidence="3" id="KW-1185">Reference proteome</keyword>
<comment type="caution">
    <text evidence="2">The sequence shown here is derived from an EMBL/GenBank/DDBJ whole genome shotgun (WGS) entry which is preliminary data.</text>
</comment>
<evidence type="ECO:0000256" key="1">
    <source>
        <dbReference type="SAM" id="MobiDB-lite"/>
    </source>
</evidence>
<sequence>MAPTTFPPYITDTMTEETPEETAKAKAACQSMLDLYNFIRHRKSMQNFDDSVMSNLRLITASGTPGNSSADPPTRPSAHPSCLLELDMTSEYANLNEVVHGGAAALVFDMWYWDFMGGVTRTLNVSYLKAIPSGTKIRIRSWAVQHGRTATLLRGQMESVDGQIVYATCEQHKIHLPMSEEHLRHRDEMLAERKKMLEDQKEDEKRKKPKL</sequence>
<evidence type="ECO:0000313" key="3">
    <source>
        <dbReference type="Proteomes" id="UP001345013"/>
    </source>
</evidence>
<dbReference type="Proteomes" id="UP001345013">
    <property type="component" value="Unassembled WGS sequence"/>
</dbReference>
<evidence type="ECO:0008006" key="4">
    <source>
        <dbReference type="Google" id="ProtNLM"/>
    </source>
</evidence>
<dbReference type="SUPFAM" id="SSF54637">
    <property type="entry name" value="Thioesterase/thiol ester dehydrase-isomerase"/>
    <property type="match status" value="1"/>
</dbReference>
<organism evidence="2 3">
    <name type="scientific">Lithohypha guttulata</name>
    <dbReference type="NCBI Taxonomy" id="1690604"/>
    <lineage>
        <taxon>Eukaryota</taxon>
        <taxon>Fungi</taxon>
        <taxon>Dikarya</taxon>
        <taxon>Ascomycota</taxon>
        <taxon>Pezizomycotina</taxon>
        <taxon>Eurotiomycetes</taxon>
        <taxon>Chaetothyriomycetidae</taxon>
        <taxon>Chaetothyriales</taxon>
        <taxon>Trichomeriaceae</taxon>
        <taxon>Lithohypha</taxon>
    </lineage>
</organism>
<dbReference type="CDD" id="cd03443">
    <property type="entry name" value="PaaI_thioesterase"/>
    <property type="match status" value="1"/>
</dbReference>